<dbReference type="Proteomes" id="UP000004221">
    <property type="component" value="Unassembled WGS sequence"/>
</dbReference>
<gene>
    <name evidence="1" type="ORF">NITHO_1700004</name>
</gene>
<sequence length="312" mass="34295">MPGLPVLTRRTLPASVLTRFFAEAEAHTRHSWSSLRRIWIQTRDIAGGKLRRPETAHARRARHTGESLRGGVFLVVHSVPAGGMLLAEAQFPVAMAMLAALALGILDPTLGAGRDPVGGYARALAEEELFHLIPEHLPDSRIAGIQRVVVHEHREMLFPAIPGQLGDLVVDSIAELTGERRLGKSRKGMTDLDALDHPNTLRDFGYPGVDGPGIRTKKERDHLAPEEFLDIGVIGLQGILGDQYVDDFRLVLFPQIPGLLGDVAVNPLPQRAGKRWILHARQCLSQFRALNHPCHVSVLRYGSRPLVCCDVL</sequence>
<name>I4EE34_9BACT</name>
<keyword evidence="2" id="KW-1185">Reference proteome</keyword>
<reference evidence="1 2" key="1">
    <citation type="journal article" date="2012" name="ISME J.">
        <title>Nitrification expanded: discovery, physiology and genomics of a nitrite-oxidizing bacterium from the phylum Chloroflexi.</title>
        <authorList>
            <person name="Sorokin D.Y."/>
            <person name="Lucker S."/>
            <person name="Vejmelkova D."/>
            <person name="Kostrikina N.A."/>
            <person name="Kleerebezem R."/>
            <person name="Rijpstra W.I."/>
            <person name="Damste J.S."/>
            <person name="Le Paslier D."/>
            <person name="Muyzer G."/>
            <person name="Wagner M."/>
            <person name="van Loosdrecht M.C."/>
            <person name="Daims H."/>
        </authorList>
    </citation>
    <scope>NUCLEOTIDE SEQUENCE [LARGE SCALE GENOMIC DNA]</scope>
    <source>
        <strain evidence="2">none</strain>
    </source>
</reference>
<proteinExistence type="predicted"/>
<accession>I4EE34</accession>
<protein>
    <submittedName>
        <fullName evidence="1">Uncharacterized protein</fullName>
    </submittedName>
</protein>
<dbReference type="AlphaFoldDB" id="I4EE34"/>
<comment type="caution">
    <text evidence="1">The sequence shown here is derived from an EMBL/GenBank/DDBJ whole genome shotgun (WGS) entry which is preliminary data.</text>
</comment>
<evidence type="ECO:0000313" key="1">
    <source>
        <dbReference type="EMBL" id="CCF82946.1"/>
    </source>
</evidence>
<dbReference type="EMBL" id="CAGS01000080">
    <property type="protein sequence ID" value="CCF82946.1"/>
    <property type="molecule type" value="Genomic_DNA"/>
</dbReference>
<organism evidence="1 2">
    <name type="scientific">Nitrolancea hollandica Lb</name>
    <dbReference type="NCBI Taxonomy" id="1129897"/>
    <lineage>
        <taxon>Bacteria</taxon>
        <taxon>Pseudomonadati</taxon>
        <taxon>Thermomicrobiota</taxon>
        <taxon>Thermomicrobia</taxon>
        <taxon>Sphaerobacterales</taxon>
        <taxon>Sphaerobacterineae</taxon>
        <taxon>Sphaerobacteraceae</taxon>
        <taxon>Nitrolancea</taxon>
    </lineage>
</organism>
<evidence type="ECO:0000313" key="2">
    <source>
        <dbReference type="Proteomes" id="UP000004221"/>
    </source>
</evidence>